<dbReference type="InterPro" id="IPR038222">
    <property type="entry name" value="DHHA2_dom_sf"/>
</dbReference>
<feature type="compositionally biased region" description="Low complexity" evidence="1">
    <location>
        <begin position="92"/>
        <end position="105"/>
    </location>
</feature>
<reference evidence="4" key="1">
    <citation type="submission" date="2016-06" db="EMBL/GenBank/DDBJ databases">
        <title>Parallel loss of symbiosis genes in relatives of nitrogen-fixing non-legume Parasponia.</title>
        <authorList>
            <person name="Van Velzen R."/>
            <person name="Holmer R."/>
            <person name="Bu F."/>
            <person name="Rutten L."/>
            <person name="Van Zeijl A."/>
            <person name="Liu W."/>
            <person name="Santuari L."/>
            <person name="Cao Q."/>
            <person name="Sharma T."/>
            <person name="Shen D."/>
            <person name="Roswanjaya Y."/>
            <person name="Wardhani T."/>
            <person name="Kalhor M.S."/>
            <person name="Jansen J."/>
            <person name="Van den Hoogen J."/>
            <person name="Gungor B."/>
            <person name="Hartog M."/>
            <person name="Hontelez J."/>
            <person name="Verver J."/>
            <person name="Yang W.-C."/>
            <person name="Schijlen E."/>
            <person name="Repin R."/>
            <person name="Schilthuizen M."/>
            <person name="Schranz E."/>
            <person name="Heidstra R."/>
            <person name="Miyata K."/>
            <person name="Fedorova E."/>
            <person name="Kohlen W."/>
            <person name="Bisseling T."/>
            <person name="Smit S."/>
            <person name="Geurts R."/>
        </authorList>
    </citation>
    <scope>NUCLEOTIDE SEQUENCE [LARGE SCALE GENOMIC DNA]</scope>
    <source>
        <strain evidence="4">cv. RG33-2</strain>
    </source>
</reference>
<feature type="region of interest" description="Disordered" evidence="1">
    <location>
        <begin position="90"/>
        <end position="119"/>
    </location>
</feature>
<evidence type="ECO:0000313" key="3">
    <source>
        <dbReference type="EMBL" id="POO03255.1"/>
    </source>
</evidence>
<accession>A0A2P5FZP5</accession>
<dbReference type="Gene3D" id="3.10.310.20">
    <property type="entry name" value="DHHA2 domain"/>
    <property type="match status" value="1"/>
</dbReference>
<sequence>MASPRPVVGQSYQETFNHKRENPFFNALLKHDDQTFTFDFPGSIGNQNISRSTSDVGRRRHEDLAFHTSQKSMESTFEDSVTDTIFEPYKQTSSEKSSKVSKTTSLGFSRTRSDSSYSLGDLKDARNEFGALTLHGPSRPTIEKTYSMNKRKVDLSSIPLPQSAASFYNGISPQMEVVEQCESTNELNSYLRAKKDEINAGIPGKFLHAVIGQDVSDVGSVASTIMYAFYLSEAQKMDHFCTVPVINMKREDLNAHAELKWLLDSCQIDQASLVFVDEVDLSYYNLFGSLMLVLLNGQKLPAIQEALKDAVVEILTCKKGESAYPWVKIVTETEDCSCCTVVAEKFALTSPEILVGKGFSRLLLAGILLDSDNLTNPLCSSKDKYMATLLINGAGRLGCNVRFKKHDVSDLKVIDILRKDFKRWTRVGKLETSGSRLTRIGMSSIGISVGQFLTHKDAATQEIKYFQQLEKLRLLMIVSGYYDSKNKFKREILVCAESVELMKNLLMFFNANATHLPLKVLHRPGLTEEMRAFEIDKVTSRKTIERLLEEFGATLNGQSGM</sequence>
<keyword evidence="4" id="KW-1185">Reference proteome</keyword>
<dbReference type="STRING" id="63057.A0A2P5FZP5"/>
<feature type="compositionally biased region" description="Polar residues" evidence="1">
    <location>
        <begin position="106"/>
        <end position="118"/>
    </location>
</feature>
<evidence type="ECO:0000313" key="4">
    <source>
        <dbReference type="Proteomes" id="UP000237000"/>
    </source>
</evidence>
<comment type="caution">
    <text evidence="3">The sequence shown here is derived from an EMBL/GenBank/DDBJ whole genome shotgun (WGS) entry which is preliminary data.</text>
</comment>
<dbReference type="GO" id="GO:0005737">
    <property type="term" value="C:cytoplasm"/>
    <property type="evidence" value="ECO:0007669"/>
    <property type="project" value="InterPro"/>
</dbReference>
<organism evidence="3 4">
    <name type="scientific">Trema orientale</name>
    <name type="common">Charcoal tree</name>
    <name type="synonym">Celtis orientalis</name>
    <dbReference type="NCBI Taxonomy" id="63057"/>
    <lineage>
        <taxon>Eukaryota</taxon>
        <taxon>Viridiplantae</taxon>
        <taxon>Streptophyta</taxon>
        <taxon>Embryophyta</taxon>
        <taxon>Tracheophyta</taxon>
        <taxon>Spermatophyta</taxon>
        <taxon>Magnoliopsida</taxon>
        <taxon>eudicotyledons</taxon>
        <taxon>Gunneridae</taxon>
        <taxon>Pentapetalae</taxon>
        <taxon>rosids</taxon>
        <taxon>fabids</taxon>
        <taxon>Rosales</taxon>
        <taxon>Cannabaceae</taxon>
        <taxon>Trema</taxon>
    </lineage>
</organism>
<dbReference type="AlphaFoldDB" id="A0A2P5FZP5"/>
<dbReference type="SUPFAM" id="SSF64182">
    <property type="entry name" value="DHH phosphoesterases"/>
    <property type="match status" value="1"/>
</dbReference>
<dbReference type="GO" id="GO:0004309">
    <property type="term" value="F:exopolyphosphatase activity"/>
    <property type="evidence" value="ECO:0007669"/>
    <property type="project" value="TreeGrafter"/>
</dbReference>
<dbReference type="InterPro" id="IPR004097">
    <property type="entry name" value="DHHA2"/>
</dbReference>
<evidence type="ECO:0000259" key="2">
    <source>
        <dbReference type="Pfam" id="PF02833"/>
    </source>
</evidence>
<dbReference type="Pfam" id="PF02833">
    <property type="entry name" value="DHHA2"/>
    <property type="match status" value="1"/>
</dbReference>
<proteinExistence type="predicted"/>
<dbReference type="Gene3D" id="3.90.1640.10">
    <property type="entry name" value="inorganic pyrophosphatase (n-terminal core)"/>
    <property type="match status" value="1"/>
</dbReference>
<dbReference type="PANTHER" id="PTHR12112">
    <property type="entry name" value="BNIP - RELATED"/>
    <property type="match status" value="1"/>
</dbReference>
<name>A0A2P5FZP5_TREOI</name>
<dbReference type="PANTHER" id="PTHR12112:SF52">
    <property type="entry name" value="DHHA2 DOMAIN-CONTAINING PROTEIN"/>
    <property type="match status" value="1"/>
</dbReference>
<dbReference type="EMBL" id="JXTC01000003">
    <property type="protein sequence ID" value="POO03255.1"/>
    <property type="molecule type" value="Genomic_DNA"/>
</dbReference>
<protein>
    <submittedName>
        <fullName evidence="3">DHHA2 domain containing protein</fullName>
    </submittedName>
</protein>
<dbReference type="InParanoid" id="A0A2P5FZP5"/>
<dbReference type="OrthoDB" id="374045at2759"/>
<evidence type="ECO:0000256" key="1">
    <source>
        <dbReference type="SAM" id="MobiDB-lite"/>
    </source>
</evidence>
<dbReference type="Proteomes" id="UP000237000">
    <property type="component" value="Unassembled WGS sequence"/>
</dbReference>
<dbReference type="InterPro" id="IPR038763">
    <property type="entry name" value="DHH_sf"/>
</dbReference>
<feature type="domain" description="DHHA2" evidence="2">
    <location>
        <begin position="404"/>
        <end position="543"/>
    </location>
</feature>
<gene>
    <name evidence="3" type="ORF">TorRG33x02_013160</name>
</gene>